<evidence type="ECO:0000259" key="3">
    <source>
        <dbReference type="SMART" id="SM00822"/>
    </source>
</evidence>
<keyword evidence="2" id="KW-0753">Steroid metabolism</keyword>
<dbReference type="InterPro" id="IPR050259">
    <property type="entry name" value="SDR"/>
</dbReference>
<evidence type="ECO:0000313" key="5">
    <source>
        <dbReference type="Proteomes" id="UP001500339"/>
    </source>
</evidence>
<dbReference type="InterPro" id="IPR036291">
    <property type="entry name" value="NAD(P)-bd_dom_sf"/>
</dbReference>
<comment type="similarity">
    <text evidence="1">Belongs to the short-chain dehydrogenases/reductases (SDR) family.</text>
</comment>
<dbReference type="SMART" id="SM00822">
    <property type="entry name" value="PKS_KR"/>
    <property type="match status" value="1"/>
</dbReference>
<keyword evidence="5" id="KW-1185">Reference proteome</keyword>
<evidence type="ECO:0000256" key="1">
    <source>
        <dbReference type="ARBA" id="ARBA00006484"/>
    </source>
</evidence>
<name>A0ABP3UCC7_9CLOT</name>
<gene>
    <name evidence="4" type="ORF">GCM10008905_30910</name>
</gene>
<accession>A0ABP3UCC7</accession>
<dbReference type="EMBL" id="BAAACF010000012">
    <property type="protein sequence ID" value="GAA0730088.1"/>
    <property type="molecule type" value="Genomic_DNA"/>
</dbReference>
<proteinExistence type="inferred from homology"/>
<dbReference type="InterPro" id="IPR057326">
    <property type="entry name" value="KR_dom"/>
</dbReference>
<comment type="caution">
    <text evidence="4">The sequence shown here is derived from an EMBL/GenBank/DDBJ whole genome shotgun (WGS) entry which is preliminary data.</text>
</comment>
<dbReference type="InterPro" id="IPR002347">
    <property type="entry name" value="SDR_fam"/>
</dbReference>
<dbReference type="PRINTS" id="PR00080">
    <property type="entry name" value="SDRFAMILY"/>
</dbReference>
<dbReference type="Pfam" id="PF13561">
    <property type="entry name" value="adh_short_C2"/>
    <property type="match status" value="1"/>
</dbReference>
<organism evidence="4 5">
    <name type="scientific">Clostridium malenominatum</name>
    <dbReference type="NCBI Taxonomy" id="1539"/>
    <lineage>
        <taxon>Bacteria</taxon>
        <taxon>Bacillati</taxon>
        <taxon>Bacillota</taxon>
        <taxon>Clostridia</taxon>
        <taxon>Eubacteriales</taxon>
        <taxon>Clostridiaceae</taxon>
        <taxon>Clostridium</taxon>
    </lineage>
</organism>
<feature type="domain" description="Ketoreductase" evidence="3">
    <location>
        <begin position="3"/>
        <end position="183"/>
    </location>
</feature>
<protein>
    <submittedName>
        <fullName evidence="4">SDR family oxidoreductase</fullName>
    </submittedName>
</protein>
<dbReference type="NCBIfam" id="NF047420">
    <property type="entry name" value="EF_P_mod_YmfI"/>
    <property type="match status" value="1"/>
</dbReference>
<dbReference type="RefSeq" id="WP_343771133.1">
    <property type="nucleotide sequence ID" value="NZ_BAAACF010000012.1"/>
</dbReference>
<dbReference type="PANTHER" id="PTHR42879">
    <property type="entry name" value="3-OXOACYL-(ACYL-CARRIER-PROTEIN) REDUCTASE"/>
    <property type="match status" value="1"/>
</dbReference>
<evidence type="ECO:0000313" key="4">
    <source>
        <dbReference type="EMBL" id="GAA0730088.1"/>
    </source>
</evidence>
<dbReference type="NCBIfam" id="NF005559">
    <property type="entry name" value="PRK07231.1"/>
    <property type="match status" value="1"/>
</dbReference>
<dbReference type="InterPro" id="IPR020904">
    <property type="entry name" value="Sc_DH/Rdtase_CS"/>
</dbReference>
<dbReference type="PANTHER" id="PTHR42879:SF2">
    <property type="entry name" value="3-OXOACYL-[ACYL-CARRIER-PROTEIN] REDUCTASE FABG"/>
    <property type="match status" value="1"/>
</dbReference>
<dbReference type="Proteomes" id="UP001500339">
    <property type="component" value="Unassembled WGS sequence"/>
</dbReference>
<evidence type="ECO:0000256" key="2">
    <source>
        <dbReference type="ARBA" id="ARBA00023221"/>
    </source>
</evidence>
<dbReference type="PROSITE" id="PS00061">
    <property type="entry name" value="ADH_SHORT"/>
    <property type="match status" value="1"/>
</dbReference>
<sequence length="243" mass="26013">MNKVALVTGGSRGIGKGIAIELSKAGCSVVINYRRDEVSAKETLEYIKSIGGYGEIYRCDVSSYKETKTMVDDIVGRFGKIDILVNNAGISKVGLFIDSSEEDFDELINTNLKGVFNCCRASVPHMLKKGEGAIVNISSMWGNVGASCEVIYSASKGGINSFTKALAKELGPSGIRVNAISPGVINTEMNGWLSPEEKKSLEEEIPLCRFGDCEDIGKAVVFLCSNASKYITGQIITIDGGML</sequence>
<dbReference type="NCBIfam" id="NF009466">
    <property type="entry name" value="PRK12826.1-2"/>
    <property type="match status" value="1"/>
</dbReference>
<dbReference type="PRINTS" id="PR00081">
    <property type="entry name" value="GDHRDH"/>
</dbReference>
<reference evidence="5" key="1">
    <citation type="journal article" date="2019" name="Int. J. Syst. Evol. Microbiol.">
        <title>The Global Catalogue of Microorganisms (GCM) 10K type strain sequencing project: providing services to taxonomists for standard genome sequencing and annotation.</title>
        <authorList>
            <consortium name="The Broad Institute Genomics Platform"/>
            <consortium name="The Broad Institute Genome Sequencing Center for Infectious Disease"/>
            <person name="Wu L."/>
            <person name="Ma J."/>
        </authorList>
    </citation>
    <scope>NUCLEOTIDE SEQUENCE [LARGE SCALE GENOMIC DNA]</scope>
    <source>
        <strain evidence="5">JCM 1405</strain>
    </source>
</reference>
<dbReference type="Gene3D" id="3.40.50.720">
    <property type="entry name" value="NAD(P)-binding Rossmann-like Domain"/>
    <property type="match status" value="1"/>
</dbReference>
<keyword evidence="2" id="KW-0443">Lipid metabolism</keyword>
<dbReference type="SUPFAM" id="SSF51735">
    <property type="entry name" value="NAD(P)-binding Rossmann-fold domains"/>
    <property type="match status" value="1"/>
</dbReference>